<evidence type="ECO:0000259" key="2">
    <source>
        <dbReference type="PROSITE" id="PS50157"/>
    </source>
</evidence>
<dbReference type="PROSITE" id="PS00028">
    <property type="entry name" value="ZINC_FINGER_C2H2_1"/>
    <property type="match status" value="1"/>
</dbReference>
<dbReference type="PANTHER" id="PTHR45730">
    <property type="entry name" value="ZINC FINGER PROTEIN JAGGED"/>
    <property type="match status" value="1"/>
</dbReference>
<name>A0A022RJR7_ERYGU</name>
<dbReference type="Proteomes" id="UP000030748">
    <property type="component" value="Unassembled WGS sequence"/>
</dbReference>
<dbReference type="PhylomeDB" id="A0A022RJR7"/>
<sequence length="257" mass="28436">MAKRRYALEISNINEDPMRYVDRSEIMQLTKVAKSWEFTCSFCFKKFASAQAMGGHQNAHRSERLEEKRLFVRDPIGYRKRAYLRAMKDGQPAAAAAAGERNPSRNNLHAPPKTAAVKNEFVASSVNSPTKSLPNKAILIEEGVFGEFNAGKKHFFKGSTSKNPLPPPPPPHVVNNINNKINDNNNKKVSNGGDHENVKSDVAPSFVVMNFFPPKELNLAESVGVNAKGKACVCEFNIINGGYGINLEHDLDLTLKL</sequence>
<dbReference type="GO" id="GO:0003700">
    <property type="term" value="F:DNA-binding transcription factor activity"/>
    <property type="evidence" value="ECO:0007669"/>
    <property type="project" value="InterPro"/>
</dbReference>
<dbReference type="InterPro" id="IPR013087">
    <property type="entry name" value="Znf_C2H2_type"/>
</dbReference>
<organism evidence="3 4">
    <name type="scientific">Erythranthe guttata</name>
    <name type="common">Yellow monkey flower</name>
    <name type="synonym">Mimulus guttatus</name>
    <dbReference type="NCBI Taxonomy" id="4155"/>
    <lineage>
        <taxon>Eukaryota</taxon>
        <taxon>Viridiplantae</taxon>
        <taxon>Streptophyta</taxon>
        <taxon>Embryophyta</taxon>
        <taxon>Tracheophyta</taxon>
        <taxon>Spermatophyta</taxon>
        <taxon>Magnoliopsida</taxon>
        <taxon>eudicotyledons</taxon>
        <taxon>Gunneridae</taxon>
        <taxon>Pentapetalae</taxon>
        <taxon>asterids</taxon>
        <taxon>lamiids</taxon>
        <taxon>Lamiales</taxon>
        <taxon>Phrymaceae</taxon>
        <taxon>Erythranthe</taxon>
    </lineage>
</organism>
<dbReference type="InterPro" id="IPR045320">
    <property type="entry name" value="JAGGED/SL1-like"/>
</dbReference>
<protein>
    <recommendedName>
        <fullName evidence="2">C2H2-type domain-containing protein</fullName>
    </recommendedName>
</protein>
<keyword evidence="1" id="KW-0862">Zinc</keyword>
<proteinExistence type="predicted"/>
<dbReference type="PROSITE" id="PS50157">
    <property type="entry name" value="ZINC_FINGER_C2H2_2"/>
    <property type="match status" value="1"/>
</dbReference>
<accession>A0A022RJR7</accession>
<gene>
    <name evidence="3" type="ORF">MIMGU_mgv1a012229mg</name>
</gene>
<dbReference type="STRING" id="4155.A0A022RJR7"/>
<evidence type="ECO:0000313" key="4">
    <source>
        <dbReference type="Proteomes" id="UP000030748"/>
    </source>
</evidence>
<keyword evidence="1" id="KW-0863">Zinc-finger</keyword>
<dbReference type="AlphaFoldDB" id="A0A022RJR7"/>
<dbReference type="EMBL" id="KI630437">
    <property type="protein sequence ID" value="EYU39968.1"/>
    <property type="molecule type" value="Genomic_DNA"/>
</dbReference>
<reference evidence="3 4" key="1">
    <citation type="journal article" date="2013" name="Proc. Natl. Acad. Sci. U.S.A.">
        <title>Fine-scale variation in meiotic recombination in Mimulus inferred from population shotgun sequencing.</title>
        <authorList>
            <person name="Hellsten U."/>
            <person name="Wright K.M."/>
            <person name="Jenkins J."/>
            <person name="Shu S."/>
            <person name="Yuan Y."/>
            <person name="Wessler S.R."/>
            <person name="Schmutz J."/>
            <person name="Willis J.H."/>
            <person name="Rokhsar D.S."/>
        </authorList>
    </citation>
    <scope>NUCLEOTIDE SEQUENCE [LARGE SCALE GENOMIC DNA]</scope>
    <source>
        <strain evidence="4">cv. DUN x IM62</strain>
    </source>
</reference>
<evidence type="ECO:0000256" key="1">
    <source>
        <dbReference type="PROSITE-ProRule" id="PRU00042"/>
    </source>
</evidence>
<dbReference type="GO" id="GO:0008270">
    <property type="term" value="F:zinc ion binding"/>
    <property type="evidence" value="ECO:0007669"/>
    <property type="project" value="UniProtKB-KW"/>
</dbReference>
<evidence type="ECO:0000313" key="3">
    <source>
        <dbReference type="EMBL" id="EYU39968.1"/>
    </source>
</evidence>
<keyword evidence="1" id="KW-0479">Metal-binding</keyword>
<feature type="domain" description="C2H2-type" evidence="2">
    <location>
        <begin position="38"/>
        <end position="65"/>
    </location>
</feature>
<dbReference type="PANTHER" id="PTHR45730:SF109">
    <property type="entry name" value="ZINC FINGER PROTEIN KNUCKLES"/>
    <property type="match status" value="1"/>
</dbReference>
<keyword evidence="4" id="KW-1185">Reference proteome</keyword>